<evidence type="ECO:0000313" key="2">
    <source>
        <dbReference type="EMBL" id="CAF1783086.1"/>
    </source>
</evidence>
<proteinExistence type="predicted"/>
<name>A0A816J0R5_BRANA</name>
<sequence>MYVEAWCLVSVYGLAGAQGRWWSRTIGAFSVVCGGCESSHPCDFVCILRSRVLCCRLWQRKFIPAVALLLLVLLMRMIIPLSGIPLGWSGRLFSVFFCRIHSPSRWFCEVRWLRWYAFSSLIPLGLVLNVSVESKLEAIIRD</sequence>
<keyword evidence="1" id="KW-0812">Transmembrane</keyword>
<organism evidence="2">
    <name type="scientific">Brassica napus</name>
    <name type="common">Rape</name>
    <dbReference type="NCBI Taxonomy" id="3708"/>
    <lineage>
        <taxon>Eukaryota</taxon>
        <taxon>Viridiplantae</taxon>
        <taxon>Streptophyta</taxon>
        <taxon>Embryophyta</taxon>
        <taxon>Tracheophyta</taxon>
        <taxon>Spermatophyta</taxon>
        <taxon>Magnoliopsida</taxon>
        <taxon>eudicotyledons</taxon>
        <taxon>Gunneridae</taxon>
        <taxon>Pentapetalae</taxon>
        <taxon>rosids</taxon>
        <taxon>malvids</taxon>
        <taxon>Brassicales</taxon>
        <taxon>Brassicaceae</taxon>
        <taxon>Brassiceae</taxon>
        <taxon>Brassica</taxon>
    </lineage>
</organism>
<accession>A0A816J0R5</accession>
<dbReference type="Proteomes" id="UP001295469">
    <property type="component" value="Chromosome C09"/>
</dbReference>
<feature type="transmembrane region" description="Helical" evidence="1">
    <location>
        <begin position="66"/>
        <end position="88"/>
    </location>
</feature>
<keyword evidence="1" id="KW-1133">Transmembrane helix</keyword>
<evidence type="ECO:0000256" key="1">
    <source>
        <dbReference type="SAM" id="Phobius"/>
    </source>
</evidence>
<feature type="transmembrane region" description="Helical" evidence="1">
    <location>
        <begin position="113"/>
        <end position="132"/>
    </location>
</feature>
<dbReference type="AlphaFoldDB" id="A0A816J0R5"/>
<keyword evidence="1" id="KW-0472">Membrane</keyword>
<protein>
    <submittedName>
        <fullName evidence="2">(rape) hypothetical protein</fullName>
    </submittedName>
</protein>
<gene>
    <name evidence="2" type="ORF">DARMORV10_C09P61290.1</name>
</gene>
<dbReference type="EMBL" id="HG994373">
    <property type="protein sequence ID" value="CAF1783086.1"/>
    <property type="molecule type" value="Genomic_DNA"/>
</dbReference>
<reference evidence="2" key="1">
    <citation type="submission" date="2021-01" db="EMBL/GenBank/DDBJ databases">
        <authorList>
            <consortium name="Genoscope - CEA"/>
            <person name="William W."/>
        </authorList>
    </citation>
    <scope>NUCLEOTIDE SEQUENCE</scope>
</reference>